<evidence type="ECO:0000313" key="2">
    <source>
        <dbReference type="EMBL" id="ABD11470.1"/>
    </source>
</evidence>
<dbReference type="GO" id="GO:0003677">
    <property type="term" value="F:DNA binding"/>
    <property type="evidence" value="ECO:0007669"/>
    <property type="project" value="InterPro"/>
</dbReference>
<keyword evidence="3" id="KW-1185">Reference proteome</keyword>
<dbReference type="KEGG" id="fra:Francci3_2098"/>
<name>Q2JB72_FRACC</name>
<dbReference type="Pfam" id="PF00239">
    <property type="entry name" value="Resolvase"/>
    <property type="match status" value="1"/>
</dbReference>
<dbReference type="HOGENOM" id="CLU_1913992_0_0_11"/>
<dbReference type="Gene3D" id="3.40.50.1390">
    <property type="entry name" value="Resolvase, N-terminal catalytic domain"/>
    <property type="match status" value="1"/>
</dbReference>
<dbReference type="EMBL" id="CP000249">
    <property type="protein sequence ID" value="ABD11470.1"/>
    <property type="molecule type" value="Genomic_DNA"/>
</dbReference>
<dbReference type="AlphaFoldDB" id="Q2JB72"/>
<dbReference type="SMART" id="SM00857">
    <property type="entry name" value="Resolvase"/>
    <property type="match status" value="1"/>
</dbReference>
<dbReference type="RefSeq" id="WP_011436518.1">
    <property type="nucleotide sequence ID" value="NC_007777.1"/>
</dbReference>
<feature type="domain" description="Resolvase/invertase-type recombinase catalytic" evidence="1">
    <location>
        <begin position="7"/>
        <end position="114"/>
    </location>
</feature>
<dbReference type="Proteomes" id="UP000001937">
    <property type="component" value="Chromosome"/>
</dbReference>
<dbReference type="InterPro" id="IPR036162">
    <property type="entry name" value="Resolvase-like_N_sf"/>
</dbReference>
<dbReference type="SUPFAM" id="SSF53041">
    <property type="entry name" value="Resolvase-like"/>
    <property type="match status" value="1"/>
</dbReference>
<protein>
    <recommendedName>
        <fullName evidence="1">Resolvase/invertase-type recombinase catalytic domain-containing protein</fullName>
    </recommendedName>
</protein>
<accession>Q2JB72</accession>
<gene>
    <name evidence="2" type="ordered locus">Francci3_2098</name>
</gene>
<evidence type="ECO:0000259" key="1">
    <source>
        <dbReference type="SMART" id="SM00857"/>
    </source>
</evidence>
<reference evidence="2 3" key="1">
    <citation type="journal article" date="2007" name="Genome Res.">
        <title>Genome characteristics of facultatively symbiotic Frankia sp. strains reflect host range and host plant biogeography.</title>
        <authorList>
            <person name="Normand P."/>
            <person name="Lapierre P."/>
            <person name="Tisa L.S."/>
            <person name="Gogarten J.P."/>
            <person name="Alloisio N."/>
            <person name="Bagnarol E."/>
            <person name="Bassi C.A."/>
            <person name="Berry A.M."/>
            <person name="Bickhart D.M."/>
            <person name="Choisne N."/>
            <person name="Couloux A."/>
            <person name="Cournoyer B."/>
            <person name="Cruveiller S."/>
            <person name="Daubin V."/>
            <person name="Demange N."/>
            <person name="Francino M.P."/>
            <person name="Goltsman E."/>
            <person name="Huang Y."/>
            <person name="Kopp O.R."/>
            <person name="Labarre L."/>
            <person name="Lapidus A."/>
            <person name="Lavire C."/>
            <person name="Marechal J."/>
            <person name="Martinez M."/>
            <person name="Mastronunzio J.E."/>
            <person name="Mullin B.C."/>
            <person name="Niemann J."/>
            <person name="Pujic P."/>
            <person name="Rawnsley T."/>
            <person name="Rouy Z."/>
            <person name="Schenowitz C."/>
            <person name="Sellstedt A."/>
            <person name="Tavares F."/>
            <person name="Tomkins J.P."/>
            <person name="Vallenet D."/>
            <person name="Valverde C."/>
            <person name="Wall L.G."/>
            <person name="Wang Y."/>
            <person name="Medigue C."/>
            <person name="Benson D.R."/>
        </authorList>
    </citation>
    <scope>NUCLEOTIDE SEQUENCE [LARGE SCALE GENOMIC DNA]</scope>
    <source>
        <strain evidence="3">DSM 45818 / CECT 9043 / CcI3</strain>
    </source>
</reference>
<evidence type="ECO:0000313" key="3">
    <source>
        <dbReference type="Proteomes" id="UP000001937"/>
    </source>
</evidence>
<sequence>MAGTVRALSFTRHTGTGDSAEQRDVFTSACAARGWSAGGAVREFGSGLRAWWAALRLVRAGRYDVVVVDSIDRLAETESGQLAALEMLRCAGVRLLVARDGTDTADPVGAELVASLLTV</sequence>
<dbReference type="OrthoDB" id="3216072at2"/>
<proteinExistence type="predicted"/>
<dbReference type="GO" id="GO:0000150">
    <property type="term" value="F:DNA strand exchange activity"/>
    <property type="evidence" value="ECO:0007669"/>
    <property type="project" value="InterPro"/>
</dbReference>
<dbReference type="InterPro" id="IPR006119">
    <property type="entry name" value="Resolv_N"/>
</dbReference>
<organism evidence="2 3">
    <name type="scientific">Frankia casuarinae (strain DSM 45818 / CECT 9043 / HFP020203 / CcI3)</name>
    <dbReference type="NCBI Taxonomy" id="106370"/>
    <lineage>
        <taxon>Bacteria</taxon>
        <taxon>Bacillati</taxon>
        <taxon>Actinomycetota</taxon>
        <taxon>Actinomycetes</taxon>
        <taxon>Frankiales</taxon>
        <taxon>Frankiaceae</taxon>
        <taxon>Frankia</taxon>
    </lineage>
</organism>